<dbReference type="RefSeq" id="WP_212687414.1">
    <property type="nucleotide sequence ID" value="NZ_JAGSPN010000004.1"/>
</dbReference>
<proteinExistence type="predicted"/>
<evidence type="ECO:0000313" key="2">
    <source>
        <dbReference type="Proteomes" id="UP000680067"/>
    </source>
</evidence>
<dbReference type="AlphaFoldDB" id="A0A941I5X7"/>
<dbReference type="EMBL" id="JAGSPN010000004">
    <property type="protein sequence ID" value="MBR7782081.1"/>
    <property type="molecule type" value="Genomic_DNA"/>
</dbReference>
<comment type="caution">
    <text evidence="1">The sequence shown here is derived from an EMBL/GenBank/DDBJ whole genome shotgun (WGS) entry which is preliminary data.</text>
</comment>
<gene>
    <name evidence="1" type="ORF">KDM89_08015</name>
</gene>
<accession>A0A941I5X7</accession>
<organism evidence="1 2">
    <name type="scientific">Undibacterium luofuense</name>
    <dbReference type="NCBI Taxonomy" id="2828733"/>
    <lineage>
        <taxon>Bacteria</taxon>
        <taxon>Pseudomonadati</taxon>
        <taxon>Pseudomonadota</taxon>
        <taxon>Betaproteobacteria</taxon>
        <taxon>Burkholderiales</taxon>
        <taxon>Oxalobacteraceae</taxon>
        <taxon>Undibacterium</taxon>
    </lineage>
</organism>
<reference evidence="1" key="1">
    <citation type="submission" date="2021-04" db="EMBL/GenBank/DDBJ databases">
        <title>novel species isolated from subtropical streams in China.</title>
        <authorList>
            <person name="Lu H."/>
        </authorList>
    </citation>
    <scope>NUCLEOTIDE SEQUENCE</scope>
    <source>
        <strain evidence="1">LFS511W</strain>
    </source>
</reference>
<keyword evidence="2" id="KW-1185">Reference proteome</keyword>
<protein>
    <submittedName>
        <fullName evidence="1">Uncharacterized protein</fullName>
    </submittedName>
</protein>
<sequence>MPAQAGTVRSGGLVLCEVTAVFAVQYAGFDAVTDDSDTKRSKFLRRSILAAMRNACYSFGLYVLRTFPWTVTVAPDRIVNKGKLSALSLLLAVSKSSFPYLLLTNHVFPVFLR</sequence>
<dbReference type="Proteomes" id="UP000680067">
    <property type="component" value="Unassembled WGS sequence"/>
</dbReference>
<evidence type="ECO:0000313" key="1">
    <source>
        <dbReference type="EMBL" id="MBR7782081.1"/>
    </source>
</evidence>
<name>A0A941I5X7_9BURK</name>